<keyword evidence="2" id="KW-1185">Reference proteome</keyword>
<comment type="caution">
    <text evidence="1">The sequence shown here is derived from an EMBL/GenBank/DDBJ whole genome shotgun (WGS) entry which is preliminary data.</text>
</comment>
<gene>
    <name evidence="1" type="ORF">AVL62_13145</name>
</gene>
<dbReference type="OrthoDB" id="5082683at2"/>
<protein>
    <submittedName>
        <fullName evidence="1">Uncharacterized protein</fullName>
    </submittedName>
</protein>
<sequence length="184" mass="20047">MELTAVIVSGLSLVVALVGTALANKRSKEALEESRKAAVSALWSDVQQAVQRFIGFDPTMEPIGDRLANFRIATIALVDELDGWAGLDTWLEAERALGAVLGRQVMEASQPSDTVDQRLANLDPYQRWAQVLSQNLRRFRMVGFDADVVAKLQASAQNHIEAISAKHGWELPPTTLPGVSSIEP</sequence>
<name>A0A0W8IBN2_9MICO</name>
<evidence type="ECO:0000313" key="1">
    <source>
        <dbReference type="EMBL" id="KUG57377.1"/>
    </source>
</evidence>
<dbReference type="EMBL" id="LQBL01000005">
    <property type="protein sequence ID" value="KUG57377.1"/>
    <property type="molecule type" value="Genomic_DNA"/>
</dbReference>
<dbReference type="Proteomes" id="UP000054837">
    <property type="component" value="Unassembled WGS sequence"/>
</dbReference>
<dbReference type="AlphaFoldDB" id="A0A0W8IBN2"/>
<evidence type="ECO:0000313" key="2">
    <source>
        <dbReference type="Proteomes" id="UP000054837"/>
    </source>
</evidence>
<reference evidence="1 2" key="1">
    <citation type="submission" date="2015-12" db="EMBL/GenBank/DDBJ databases">
        <title>Serinicoccus chungangenesis strain CD08_5 genome sequencing and assembly.</title>
        <authorList>
            <person name="Chander A.M."/>
            <person name="Kaur G."/>
            <person name="Nair G.R."/>
            <person name="Dhawan D.K."/>
            <person name="Kochhar R.K."/>
            <person name="Mayilraj S."/>
            <person name="Bhadada S.K."/>
        </authorList>
    </citation>
    <scope>NUCLEOTIDE SEQUENCE [LARGE SCALE GENOMIC DNA]</scope>
    <source>
        <strain evidence="1 2">CD08_5</strain>
    </source>
</reference>
<accession>A0A0W8IBN2</accession>
<proteinExistence type="predicted"/>
<dbReference type="RefSeq" id="WP_058890212.1">
    <property type="nucleotide sequence ID" value="NZ_LQBL01000005.1"/>
</dbReference>
<organism evidence="1 2">
    <name type="scientific">Serinicoccus chungangensis</name>
    <dbReference type="NCBI Taxonomy" id="767452"/>
    <lineage>
        <taxon>Bacteria</taxon>
        <taxon>Bacillati</taxon>
        <taxon>Actinomycetota</taxon>
        <taxon>Actinomycetes</taxon>
        <taxon>Micrococcales</taxon>
        <taxon>Ornithinimicrobiaceae</taxon>
        <taxon>Serinicoccus</taxon>
    </lineage>
</organism>